<dbReference type="EMBL" id="BARS01020656">
    <property type="protein sequence ID" value="GAG09845.1"/>
    <property type="molecule type" value="Genomic_DNA"/>
</dbReference>
<gene>
    <name evidence="1" type="ORF">S01H1_33277</name>
</gene>
<proteinExistence type="predicted"/>
<protein>
    <submittedName>
        <fullName evidence="1">Uncharacterized protein</fullName>
    </submittedName>
</protein>
<sequence>MTDESPTLEERVEALEAAAAKQENHTHTVRAFNQAMQIRTTSEPVVEDED</sequence>
<organism evidence="1">
    <name type="scientific">marine sediment metagenome</name>
    <dbReference type="NCBI Taxonomy" id="412755"/>
    <lineage>
        <taxon>unclassified sequences</taxon>
        <taxon>metagenomes</taxon>
        <taxon>ecological metagenomes</taxon>
    </lineage>
</organism>
<name>X0UVS0_9ZZZZ</name>
<comment type="caution">
    <text evidence="1">The sequence shown here is derived from an EMBL/GenBank/DDBJ whole genome shotgun (WGS) entry which is preliminary data.</text>
</comment>
<evidence type="ECO:0000313" key="1">
    <source>
        <dbReference type="EMBL" id="GAG09845.1"/>
    </source>
</evidence>
<dbReference type="AlphaFoldDB" id="X0UVS0"/>
<reference evidence="1" key="1">
    <citation type="journal article" date="2014" name="Front. Microbiol.">
        <title>High frequency of phylogenetically diverse reductive dehalogenase-homologous genes in deep subseafloor sedimentary metagenomes.</title>
        <authorList>
            <person name="Kawai M."/>
            <person name="Futagami T."/>
            <person name="Toyoda A."/>
            <person name="Takaki Y."/>
            <person name="Nishi S."/>
            <person name="Hori S."/>
            <person name="Arai W."/>
            <person name="Tsubouchi T."/>
            <person name="Morono Y."/>
            <person name="Uchiyama I."/>
            <person name="Ito T."/>
            <person name="Fujiyama A."/>
            <person name="Inagaki F."/>
            <person name="Takami H."/>
        </authorList>
    </citation>
    <scope>NUCLEOTIDE SEQUENCE</scope>
    <source>
        <strain evidence="1">Expedition CK06-06</strain>
    </source>
</reference>
<accession>X0UVS0</accession>